<evidence type="ECO:0000256" key="2">
    <source>
        <dbReference type="ARBA" id="ARBA00022840"/>
    </source>
</evidence>
<dbReference type="Gene3D" id="3.40.1190.20">
    <property type="match status" value="1"/>
</dbReference>
<evidence type="ECO:0000259" key="6">
    <source>
        <dbReference type="PROSITE" id="PS51383"/>
    </source>
</evidence>
<dbReference type="InterPro" id="IPR029056">
    <property type="entry name" value="Ribokinase-like"/>
</dbReference>
<dbReference type="GO" id="GO:0005524">
    <property type="term" value="F:ATP binding"/>
    <property type="evidence" value="ECO:0007669"/>
    <property type="project" value="UniProtKB-KW"/>
</dbReference>
<dbReference type="NCBIfam" id="TIGR00196">
    <property type="entry name" value="yjeF_cterm"/>
    <property type="match status" value="1"/>
</dbReference>
<keyword evidence="2" id="KW-0067">ATP-binding</keyword>
<evidence type="ECO:0000313" key="7">
    <source>
        <dbReference type="EMBL" id="MPM28139.1"/>
    </source>
</evidence>
<dbReference type="Pfam" id="PF01256">
    <property type="entry name" value="Carb_kinase"/>
    <property type="match status" value="1"/>
</dbReference>
<dbReference type="InterPro" id="IPR000631">
    <property type="entry name" value="CARKD"/>
</dbReference>
<name>A0A644YII3_9ZZZZ</name>
<feature type="domain" description="YjeF C-terminal" evidence="6">
    <location>
        <begin position="7"/>
        <end position="285"/>
    </location>
</feature>
<dbReference type="HAMAP" id="MF_01965">
    <property type="entry name" value="NADHX_dehydratase"/>
    <property type="match status" value="1"/>
</dbReference>
<dbReference type="GO" id="GO:0110051">
    <property type="term" value="P:metabolite repair"/>
    <property type="evidence" value="ECO:0007669"/>
    <property type="project" value="TreeGrafter"/>
</dbReference>
<dbReference type="GO" id="GO:0052855">
    <property type="term" value="F:ADP-dependent NAD(P)H-hydrate dehydratase activity"/>
    <property type="evidence" value="ECO:0007669"/>
    <property type="project" value="TreeGrafter"/>
</dbReference>
<evidence type="ECO:0000256" key="5">
    <source>
        <dbReference type="ARBA" id="ARBA00023239"/>
    </source>
</evidence>
<keyword evidence="5" id="KW-0456">Lyase</keyword>
<evidence type="ECO:0000256" key="1">
    <source>
        <dbReference type="ARBA" id="ARBA00022741"/>
    </source>
</evidence>
<protein>
    <submittedName>
        <fullName evidence="7">Bifunctional NAD(P)H-hydrate repair enzyme Nnr</fullName>
    </submittedName>
</protein>
<proteinExistence type="inferred from homology"/>
<comment type="caution">
    <text evidence="7">The sequence shown here is derived from an EMBL/GenBank/DDBJ whole genome shotgun (WGS) entry which is preliminary data.</text>
</comment>
<keyword evidence="1" id="KW-0547">Nucleotide-binding</keyword>
<dbReference type="CDD" id="cd01171">
    <property type="entry name" value="YXKO-related"/>
    <property type="match status" value="1"/>
</dbReference>
<keyword evidence="3" id="KW-0521">NADP</keyword>
<dbReference type="EMBL" id="VSSQ01005173">
    <property type="protein sequence ID" value="MPM28139.1"/>
    <property type="molecule type" value="Genomic_DNA"/>
</dbReference>
<evidence type="ECO:0000256" key="4">
    <source>
        <dbReference type="ARBA" id="ARBA00023027"/>
    </source>
</evidence>
<dbReference type="InterPro" id="IPR017953">
    <property type="entry name" value="Carbohydrate_kinase_pred_CS"/>
</dbReference>
<keyword evidence="4" id="KW-0520">NAD</keyword>
<dbReference type="AlphaFoldDB" id="A0A644YII3"/>
<dbReference type="PROSITE" id="PS01050">
    <property type="entry name" value="YJEF_C_2"/>
    <property type="match status" value="1"/>
</dbReference>
<reference evidence="7" key="1">
    <citation type="submission" date="2019-08" db="EMBL/GenBank/DDBJ databases">
        <authorList>
            <person name="Kucharzyk K."/>
            <person name="Murdoch R.W."/>
            <person name="Higgins S."/>
            <person name="Loffler F."/>
        </authorList>
    </citation>
    <scope>NUCLEOTIDE SEQUENCE</scope>
</reference>
<dbReference type="PROSITE" id="PS51383">
    <property type="entry name" value="YJEF_C_3"/>
    <property type="match status" value="1"/>
</dbReference>
<dbReference type="PANTHER" id="PTHR12592:SF0">
    <property type="entry name" value="ATP-DEPENDENT (S)-NAD(P)H-HYDRATE DEHYDRATASE"/>
    <property type="match status" value="1"/>
</dbReference>
<dbReference type="SUPFAM" id="SSF53613">
    <property type="entry name" value="Ribokinase-like"/>
    <property type="match status" value="1"/>
</dbReference>
<dbReference type="GO" id="GO:0052856">
    <property type="term" value="F:NAD(P)HX epimerase activity"/>
    <property type="evidence" value="ECO:0007669"/>
    <property type="project" value="TreeGrafter"/>
</dbReference>
<accession>A0A644YII3</accession>
<gene>
    <name evidence="7" type="primary">nnr_20</name>
    <name evidence="7" type="ORF">SDC9_74658</name>
</gene>
<sequence>MNTQKVTMEFVREALPPRREDGHKGDFGKVLVVGGAVGYTGAPYLVAEGAVRSGCGLVFLGVPEAIWPVEAAKCTCAMPLPVPGKNGMLCDKALKPLREKLAECDVLALGPGLGRSPEVQKLVLGLLETEKPVVLDADGINALAGHMDSLDARRGRVTILTPHDGEFARLGGDAEADRAESSRSFAKAHGCVLVRKGHRTLTATPQGTVLENPTGCSGLAKGGSGDVLTGVIAALLAQGATAVRAAACGAYLHGLAGDLCAGWLTEYGMTPQDVAEAVPSAFQTVLIEN</sequence>
<evidence type="ECO:0000256" key="3">
    <source>
        <dbReference type="ARBA" id="ARBA00022857"/>
    </source>
</evidence>
<dbReference type="PANTHER" id="PTHR12592">
    <property type="entry name" value="ATP-DEPENDENT (S)-NAD(P)H-HYDRATE DEHYDRATASE FAMILY MEMBER"/>
    <property type="match status" value="1"/>
</dbReference>
<organism evidence="7">
    <name type="scientific">bioreactor metagenome</name>
    <dbReference type="NCBI Taxonomy" id="1076179"/>
    <lineage>
        <taxon>unclassified sequences</taxon>
        <taxon>metagenomes</taxon>
        <taxon>ecological metagenomes</taxon>
    </lineage>
</organism>